<dbReference type="InterPro" id="IPR051861">
    <property type="entry name" value="NET_actin-binding_domain"/>
</dbReference>
<evidence type="ECO:0000256" key="2">
    <source>
        <dbReference type="ARBA" id="ARBA00038006"/>
    </source>
</evidence>
<dbReference type="PROSITE" id="PS51774">
    <property type="entry name" value="NAB"/>
    <property type="match status" value="1"/>
</dbReference>
<evidence type="ECO:0000256" key="3">
    <source>
        <dbReference type="SAM" id="MobiDB-lite"/>
    </source>
</evidence>
<accession>A0A9Q0GD39</accession>
<dbReference type="PANTHER" id="PTHR32258:SF28">
    <property type="entry name" value="PROTEIN NETWORKED 3A-RELATED"/>
    <property type="match status" value="1"/>
</dbReference>
<dbReference type="PANTHER" id="PTHR32258">
    <property type="entry name" value="PROTEIN NETWORKED 4A"/>
    <property type="match status" value="1"/>
</dbReference>
<dbReference type="Proteomes" id="UP001141552">
    <property type="component" value="Unassembled WGS sequence"/>
</dbReference>
<evidence type="ECO:0000256" key="1">
    <source>
        <dbReference type="ARBA" id="ARBA00023054"/>
    </source>
</evidence>
<proteinExistence type="inferred from homology"/>
<reference evidence="5" key="2">
    <citation type="journal article" date="2023" name="Plants (Basel)">
        <title>Annotation of the Turnera subulata (Passifloraceae) Draft Genome Reveals the S-Locus Evolved after the Divergence of Turneroideae from Passifloroideae in a Stepwise Manner.</title>
        <authorList>
            <person name="Henning P.M."/>
            <person name="Roalson E.H."/>
            <person name="Mir W."/>
            <person name="McCubbin A.G."/>
            <person name="Shore J.S."/>
        </authorList>
    </citation>
    <scope>NUCLEOTIDE SEQUENCE</scope>
    <source>
        <strain evidence="5">F60SS</strain>
    </source>
</reference>
<dbReference type="EMBL" id="JAKUCV010001477">
    <property type="protein sequence ID" value="KAJ4846216.1"/>
    <property type="molecule type" value="Genomic_DNA"/>
</dbReference>
<sequence>MLKLIEEDADSFAQRAEMYYKKRPELISMVESFYREHRSLAERYDQLKSDSGHRLLTTLGSPFLSKYQPYKLTSVMDQASDNQSESYDAADSAESEVDDPEHAESEVDDPEHGESEVDDPEHHDDIKIEEILKETREPEQKRESRVDKERSEIEYSNGVSNDELIKLKEEVERLKEENRFYKDQLLLKDEEKREAIRQLSMFIDLLKSEKLELQDSVNKGSRHKRSTSTMEKLKGMVFGKLFDRASKV</sequence>
<comment type="similarity">
    <text evidence="2">Belongs to the NET family.</text>
</comment>
<feature type="region of interest" description="Disordered" evidence="3">
    <location>
        <begin position="78"/>
        <end position="159"/>
    </location>
</feature>
<reference evidence="5" key="1">
    <citation type="submission" date="2022-02" db="EMBL/GenBank/DDBJ databases">
        <authorList>
            <person name="Henning P.M."/>
            <person name="McCubbin A.G."/>
            <person name="Shore J.S."/>
        </authorList>
    </citation>
    <scope>NUCLEOTIDE SEQUENCE</scope>
    <source>
        <strain evidence="5">F60SS</strain>
        <tissue evidence="5">Leaves</tissue>
    </source>
</reference>
<dbReference type="GO" id="GO:0003779">
    <property type="term" value="F:actin binding"/>
    <property type="evidence" value="ECO:0007669"/>
    <property type="project" value="InterPro"/>
</dbReference>
<dbReference type="Pfam" id="PF07765">
    <property type="entry name" value="KIP1"/>
    <property type="match status" value="1"/>
</dbReference>
<keyword evidence="1" id="KW-0175">Coiled coil</keyword>
<evidence type="ECO:0000259" key="4">
    <source>
        <dbReference type="PROSITE" id="PS51774"/>
    </source>
</evidence>
<evidence type="ECO:0000313" key="6">
    <source>
        <dbReference type="Proteomes" id="UP001141552"/>
    </source>
</evidence>
<dbReference type="OrthoDB" id="2019833at2759"/>
<feature type="domain" description="NAB" evidence="4">
    <location>
        <begin position="1"/>
        <end position="51"/>
    </location>
</feature>
<protein>
    <recommendedName>
        <fullName evidence="4">NAB domain-containing protein</fullName>
    </recommendedName>
</protein>
<comment type="caution">
    <text evidence="5">The sequence shown here is derived from an EMBL/GenBank/DDBJ whole genome shotgun (WGS) entry which is preliminary data.</text>
</comment>
<keyword evidence="6" id="KW-1185">Reference proteome</keyword>
<dbReference type="InterPro" id="IPR011684">
    <property type="entry name" value="NAB"/>
</dbReference>
<feature type="compositionally biased region" description="Basic and acidic residues" evidence="3">
    <location>
        <begin position="100"/>
        <end position="153"/>
    </location>
</feature>
<evidence type="ECO:0000313" key="5">
    <source>
        <dbReference type="EMBL" id="KAJ4846216.1"/>
    </source>
</evidence>
<organism evidence="5 6">
    <name type="scientific">Turnera subulata</name>
    <dbReference type="NCBI Taxonomy" id="218843"/>
    <lineage>
        <taxon>Eukaryota</taxon>
        <taxon>Viridiplantae</taxon>
        <taxon>Streptophyta</taxon>
        <taxon>Embryophyta</taxon>
        <taxon>Tracheophyta</taxon>
        <taxon>Spermatophyta</taxon>
        <taxon>Magnoliopsida</taxon>
        <taxon>eudicotyledons</taxon>
        <taxon>Gunneridae</taxon>
        <taxon>Pentapetalae</taxon>
        <taxon>rosids</taxon>
        <taxon>fabids</taxon>
        <taxon>Malpighiales</taxon>
        <taxon>Passifloraceae</taxon>
        <taxon>Turnera</taxon>
    </lineage>
</organism>
<dbReference type="GO" id="GO:0005774">
    <property type="term" value="C:vacuolar membrane"/>
    <property type="evidence" value="ECO:0007669"/>
    <property type="project" value="TreeGrafter"/>
</dbReference>
<gene>
    <name evidence="5" type="ORF">Tsubulata_025566</name>
</gene>
<name>A0A9Q0GD39_9ROSI</name>
<dbReference type="AlphaFoldDB" id="A0A9Q0GD39"/>